<dbReference type="GO" id="GO:0004674">
    <property type="term" value="F:protein serine/threonine kinase activity"/>
    <property type="evidence" value="ECO:0007669"/>
    <property type="project" value="UniProtKB-KW"/>
</dbReference>
<keyword evidence="9 15" id="KW-0547">Nucleotide-binding</keyword>
<feature type="compositionally biased region" description="Low complexity" evidence="16">
    <location>
        <begin position="565"/>
        <end position="576"/>
    </location>
</feature>
<dbReference type="FunFam" id="1.10.510.10:FF:000146">
    <property type="entry name" value="LRR receptor-like serine/threonine-protein kinase IOS1"/>
    <property type="match status" value="1"/>
</dbReference>
<dbReference type="CDD" id="cd14066">
    <property type="entry name" value="STKc_IRAK"/>
    <property type="match status" value="1"/>
</dbReference>
<dbReference type="GO" id="GO:0005886">
    <property type="term" value="C:plasma membrane"/>
    <property type="evidence" value="ECO:0007669"/>
    <property type="project" value="UniProtKB-SubCell"/>
</dbReference>
<evidence type="ECO:0000256" key="7">
    <source>
        <dbReference type="ARBA" id="ARBA00022729"/>
    </source>
</evidence>
<sequence length="585" mass="64252">MEFRNVSSNRISGNLPLLPDPSTQTTFMGFKLVLKKIDFSNNSFTGEIPESWSGLSFLEEMNLAYNSLQGSLPKEIGRLSLLKTLNLSNNQFSGPIPDDFRRLTKLQTLDLRNNRLTGSVPEALGNLSNLQSLFLDNNSFSCIPTALAKKAQLNITYSGKVPPCHSDHGGLSLSRTGIIGVAVGSFVCAFGAVLAIALLLIGTKKKRSGNQLSKDAMPKSAKAFSLREIKTMTENFKQPIGKGGFGVVYYGKLPSGKEIAVKVKAADSKQGAKEFLNEVQLLCRLHHRNIVPILGYCLDEEQQILVYEYMPQGTLFDHLHQPSTDSTSSRKGASSSENILDWKRRLNILLSAARGLEYLHKDCKPPVIHRDVKSSNILLTEKLEGKVSDLGISKQAYEPDTDETLNMTGISTAVQGTWGYLDPEYFTSHKLTAKSDVYSFGVILLEVVTGKRAQCQKFPDSEAISLKGWVEEALEENALESMIDPRLKDEYSEEAMVMVVKVALSCLLPEGAKRPDMGDIIRNLLEVLEKEEKLISKSPEVSDEITVTSTGQFSDPATTVTLEGTSLSLASSDSTTNPGWKMSPR</sequence>
<keyword evidence="14" id="KW-0675">Receptor</keyword>
<dbReference type="EMBL" id="JBJQOH010000003">
    <property type="protein sequence ID" value="KAL3690943.1"/>
    <property type="molecule type" value="Genomic_DNA"/>
</dbReference>
<dbReference type="FunFam" id="3.30.200.20:FF:000394">
    <property type="entry name" value="Leucine-rich repeat receptor-like protein kinase"/>
    <property type="match status" value="1"/>
</dbReference>
<dbReference type="SMART" id="SM00369">
    <property type="entry name" value="LRR_TYP"/>
    <property type="match status" value="3"/>
</dbReference>
<feature type="region of interest" description="Disordered" evidence="16">
    <location>
        <begin position="564"/>
        <end position="585"/>
    </location>
</feature>
<dbReference type="InterPro" id="IPR032675">
    <property type="entry name" value="LRR_dom_sf"/>
</dbReference>
<dbReference type="Gene3D" id="3.80.10.10">
    <property type="entry name" value="Ribonuclease Inhibitor"/>
    <property type="match status" value="1"/>
</dbReference>
<evidence type="ECO:0000256" key="9">
    <source>
        <dbReference type="ARBA" id="ARBA00022741"/>
    </source>
</evidence>
<dbReference type="Proteomes" id="UP001633002">
    <property type="component" value="Unassembled WGS sequence"/>
</dbReference>
<reference evidence="19 20" key="1">
    <citation type="submission" date="2024-09" db="EMBL/GenBank/DDBJ databases">
        <title>Chromosome-scale assembly of Riccia sorocarpa.</title>
        <authorList>
            <person name="Paukszto L."/>
        </authorList>
    </citation>
    <scope>NUCLEOTIDE SEQUENCE [LARGE SCALE GENOMIC DNA]</scope>
    <source>
        <strain evidence="19">LP-2024</strain>
        <tissue evidence="19">Aerial parts of the thallus</tissue>
    </source>
</reference>
<feature type="transmembrane region" description="Helical" evidence="17">
    <location>
        <begin position="178"/>
        <end position="201"/>
    </location>
</feature>
<dbReference type="PROSITE" id="PS50011">
    <property type="entry name" value="PROTEIN_KINASE_DOM"/>
    <property type="match status" value="1"/>
</dbReference>
<dbReference type="Gene3D" id="3.30.200.20">
    <property type="entry name" value="Phosphorylase Kinase, domain 1"/>
    <property type="match status" value="1"/>
</dbReference>
<proteinExistence type="predicted"/>
<dbReference type="PANTHER" id="PTHR48006">
    <property type="entry name" value="LEUCINE-RICH REPEAT-CONTAINING PROTEIN DDB_G0281931-RELATED"/>
    <property type="match status" value="1"/>
</dbReference>
<dbReference type="PROSITE" id="PS00107">
    <property type="entry name" value="PROTEIN_KINASE_ATP"/>
    <property type="match status" value="1"/>
</dbReference>
<evidence type="ECO:0000256" key="15">
    <source>
        <dbReference type="PROSITE-ProRule" id="PRU10141"/>
    </source>
</evidence>
<dbReference type="Pfam" id="PF00560">
    <property type="entry name" value="LRR_1"/>
    <property type="match status" value="2"/>
</dbReference>
<evidence type="ECO:0000256" key="11">
    <source>
        <dbReference type="ARBA" id="ARBA00022840"/>
    </source>
</evidence>
<gene>
    <name evidence="19" type="ORF">R1sor_004594</name>
</gene>
<name>A0ABD3HHR3_9MARC</name>
<dbReference type="InterPro" id="IPR003591">
    <property type="entry name" value="Leu-rich_rpt_typical-subtyp"/>
</dbReference>
<keyword evidence="13 17" id="KW-0472">Membrane</keyword>
<evidence type="ECO:0000256" key="2">
    <source>
        <dbReference type="ARBA" id="ARBA00022475"/>
    </source>
</evidence>
<feature type="binding site" evidence="15">
    <location>
        <position position="262"/>
    </location>
    <ligand>
        <name>ATP</name>
        <dbReference type="ChEBI" id="CHEBI:30616"/>
    </ligand>
</feature>
<evidence type="ECO:0000256" key="17">
    <source>
        <dbReference type="SAM" id="Phobius"/>
    </source>
</evidence>
<dbReference type="FunFam" id="3.80.10.10:FF:000299">
    <property type="entry name" value="Piriformospora indica-insensitive protein 2"/>
    <property type="match status" value="1"/>
</dbReference>
<evidence type="ECO:0000256" key="1">
    <source>
        <dbReference type="ARBA" id="ARBA00004236"/>
    </source>
</evidence>
<keyword evidence="4" id="KW-0433">Leucine-rich repeat</keyword>
<dbReference type="SMART" id="SM00220">
    <property type="entry name" value="S_TKc"/>
    <property type="match status" value="1"/>
</dbReference>
<feature type="domain" description="Protein kinase" evidence="18">
    <location>
        <begin position="234"/>
        <end position="528"/>
    </location>
</feature>
<evidence type="ECO:0000256" key="8">
    <source>
        <dbReference type="ARBA" id="ARBA00022737"/>
    </source>
</evidence>
<dbReference type="InterPro" id="IPR001245">
    <property type="entry name" value="Ser-Thr/Tyr_kinase_cat_dom"/>
</dbReference>
<dbReference type="InterPro" id="IPR001611">
    <property type="entry name" value="Leu-rich_rpt"/>
</dbReference>
<keyword evidence="6 17" id="KW-0812">Transmembrane</keyword>
<keyword evidence="11 15" id="KW-0067">ATP-binding</keyword>
<evidence type="ECO:0000313" key="19">
    <source>
        <dbReference type="EMBL" id="KAL3690943.1"/>
    </source>
</evidence>
<evidence type="ECO:0000256" key="14">
    <source>
        <dbReference type="ARBA" id="ARBA00023170"/>
    </source>
</evidence>
<dbReference type="GO" id="GO:0005524">
    <property type="term" value="F:ATP binding"/>
    <property type="evidence" value="ECO:0007669"/>
    <property type="project" value="UniProtKB-UniRule"/>
</dbReference>
<comment type="subcellular location">
    <subcellularLocation>
        <location evidence="1">Cell membrane</location>
    </subcellularLocation>
</comment>
<evidence type="ECO:0000256" key="4">
    <source>
        <dbReference type="ARBA" id="ARBA00022614"/>
    </source>
</evidence>
<keyword evidence="2" id="KW-1003">Cell membrane</keyword>
<evidence type="ECO:0000256" key="16">
    <source>
        <dbReference type="SAM" id="MobiDB-lite"/>
    </source>
</evidence>
<dbReference type="InterPro" id="IPR011009">
    <property type="entry name" value="Kinase-like_dom_sf"/>
</dbReference>
<organism evidence="19 20">
    <name type="scientific">Riccia sorocarpa</name>
    <dbReference type="NCBI Taxonomy" id="122646"/>
    <lineage>
        <taxon>Eukaryota</taxon>
        <taxon>Viridiplantae</taxon>
        <taxon>Streptophyta</taxon>
        <taxon>Embryophyta</taxon>
        <taxon>Marchantiophyta</taxon>
        <taxon>Marchantiopsida</taxon>
        <taxon>Marchantiidae</taxon>
        <taxon>Marchantiales</taxon>
        <taxon>Ricciaceae</taxon>
        <taxon>Riccia</taxon>
    </lineage>
</organism>
<dbReference type="SUPFAM" id="SSF56112">
    <property type="entry name" value="Protein kinase-like (PK-like)"/>
    <property type="match status" value="1"/>
</dbReference>
<keyword evidence="8" id="KW-0677">Repeat</keyword>
<dbReference type="InterPro" id="IPR008271">
    <property type="entry name" value="Ser/Thr_kinase_AS"/>
</dbReference>
<keyword evidence="3" id="KW-0723">Serine/threonine-protein kinase</keyword>
<dbReference type="InterPro" id="IPR000719">
    <property type="entry name" value="Prot_kinase_dom"/>
</dbReference>
<dbReference type="Pfam" id="PF13855">
    <property type="entry name" value="LRR_8"/>
    <property type="match status" value="1"/>
</dbReference>
<dbReference type="PANTHER" id="PTHR48006:SF84">
    <property type="entry name" value="REPEAT TRANSMEMBRANE PROTEIN KINASE, PUTATIVE, EXPRESSED-RELATED"/>
    <property type="match status" value="1"/>
</dbReference>
<evidence type="ECO:0000256" key="6">
    <source>
        <dbReference type="ARBA" id="ARBA00022692"/>
    </source>
</evidence>
<keyword evidence="12 17" id="KW-1133">Transmembrane helix</keyword>
<dbReference type="AlphaFoldDB" id="A0ABD3HHR3"/>
<keyword evidence="10" id="KW-0418">Kinase</keyword>
<evidence type="ECO:0000259" key="18">
    <source>
        <dbReference type="PROSITE" id="PS50011"/>
    </source>
</evidence>
<evidence type="ECO:0000256" key="12">
    <source>
        <dbReference type="ARBA" id="ARBA00022989"/>
    </source>
</evidence>
<comment type="caution">
    <text evidence="19">The sequence shown here is derived from an EMBL/GenBank/DDBJ whole genome shotgun (WGS) entry which is preliminary data.</text>
</comment>
<dbReference type="Pfam" id="PF07714">
    <property type="entry name" value="PK_Tyr_Ser-Thr"/>
    <property type="match status" value="1"/>
</dbReference>
<dbReference type="InterPro" id="IPR017441">
    <property type="entry name" value="Protein_kinase_ATP_BS"/>
</dbReference>
<evidence type="ECO:0000256" key="13">
    <source>
        <dbReference type="ARBA" id="ARBA00023136"/>
    </source>
</evidence>
<keyword evidence="7" id="KW-0732">Signal</keyword>
<keyword evidence="20" id="KW-1185">Reference proteome</keyword>
<evidence type="ECO:0000256" key="5">
    <source>
        <dbReference type="ARBA" id="ARBA00022679"/>
    </source>
</evidence>
<dbReference type="SUPFAM" id="SSF52058">
    <property type="entry name" value="L domain-like"/>
    <property type="match status" value="1"/>
</dbReference>
<evidence type="ECO:0000256" key="10">
    <source>
        <dbReference type="ARBA" id="ARBA00022777"/>
    </source>
</evidence>
<evidence type="ECO:0000256" key="3">
    <source>
        <dbReference type="ARBA" id="ARBA00022527"/>
    </source>
</evidence>
<keyword evidence="5" id="KW-0808">Transferase</keyword>
<dbReference type="InterPro" id="IPR051824">
    <property type="entry name" value="LRR_Rcpt-Like_S/T_Kinase"/>
</dbReference>
<dbReference type="Gene3D" id="1.10.510.10">
    <property type="entry name" value="Transferase(Phosphotransferase) domain 1"/>
    <property type="match status" value="1"/>
</dbReference>
<dbReference type="PROSITE" id="PS00108">
    <property type="entry name" value="PROTEIN_KINASE_ST"/>
    <property type="match status" value="1"/>
</dbReference>
<accession>A0ABD3HHR3</accession>
<protein>
    <recommendedName>
        <fullName evidence="18">Protein kinase domain-containing protein</fullName>
    </recommendedName>
</protein>
<evidence type="ECO:0000313" key="20">
    <source>
        <dbReference type="Proteomes" id="UP001633002"/>
    </source>
</evidence>